<evidence type="ECO:0000256" key="4">
    <source>
        <dbReference type="SAM" id="MobiDB-lite"/>
    </source>
</evidence>
<evidence type="ECO:0000313" key="7">
    <source>
        <dbReference type="WBParaSite" id="ACRNAN_scaffold4134.g14504.t1"/>
    </source>
</evidence>
<dbReference type="Proteomes" id="UP000887540">
    <property type="component" value="Unplaced"/>
</dbReference>
<dbReference type="GO" id="GO:0005634">
    <property type="term" value="C:nucleus"/>
    <property type="evidence" value="ECO:0007669"/>
    <property type="project" value="TreeGrafter"/>
</dbReference>
<dbReference type="PANTHER" id="PTHR46011:SF6">
    <property type="entry name" value="HIGH ZINC ACTIVATED NUCLEAR RECEPTOR PROTEIN"/>
    <property type="match status" value="1"/>
</dbReference>
<dbReference type="WBParaSite" id="ACRNAN_scaffold4134.g14504.t1">
    <property type="protein sequence ID" value="ACRNAN_scaffold4134.g14504.t1"/>
    <property type="gene ID" value="ACRNAN_scaffold4134.g14504"/>
</dbReference>
<feature type="compositionally biased region" description="Polar residues" evidence="4">
    <location>
        <begin position="9"/>
        <end position="28"/>
    </location>
</feature>
<feature type="domain" description="NR LBD" evidence="5">
    <location>
        <begin position="61"/>
        <end position="309"/>
    </location>
</feature>
<sequence>MCREDVKETVNSPSSSKENHIENNQSPNPVIHSPVPIHSKPNFVSPIIVDTSIQQYPTLSRLFNGIKNFLDAQKSVLVAQNPEILLENAKFRLIKKSEFDQFEKFTIPLMNSMLNEFFEPFLSLNQEEKMLILRIFAIKFAIMIKMYQTIKTFPDIQDTRGVAHYCYITDMKNIDAFVCEYENPEQHFKLTDAILKRARELANKFLAYNFGDIECAALSYIIFSIASEKVPNIESQVERIKNMVFKEIHGYYVTNFGAEQGGIKFCQLFHNIFHEIMIFYNKLHEDLTVATVFLEDFFDTWMDMNAFEDK</sequence>
<reference evidence="7" key="1">
    <citation type="submission" date="2022-11" db="UniProtKB">
        <authorList>
            <consortium name="WormBaseParasite"/>
        </authorList>
    </citation>
    <scope>IDENTIFICATION</scope>
</reference>
<dbReference type="InterPro" id="IPR000536">
    <property type="entry name" value="Nucl_hrmn_rcpt_lig-bd"/>
</dbReference>
<protein>
    <submittedName>
        <fullName evidence="7">NR LBD domain-containing protein</fullName>
    </submittedName>
</protein>
<evidence type="ECO:0000256" key="2">
    <source>
        <dbReference type="ARBA" id="ARBA00023163"/>
    </source>
</evidence>
<keyword evidence="3" id="KW-0675">Receptor</keyword>
<evidence type="ECO:0000256" key="3">
    <source>
        <dbReference type="ARBA" id="ARBA00023170"/>
    </source>
</evidence>
<evidence type="ECO:0000256" key="1">
    <source>
        <dbReference type="ARBA" id="ARBA00023015"/>
    </source>
</evidence>
<name>A0A914DVH6_9BILA</name>
<keyword evidence="1" id="KW-0805">Transcription regulation</keyword>
<dbReference type="PANTHER" id="PTHR46011">
    <property type="entry name" value="NUCLEAR HORMONE RECEPTOR FAMILY MEMBER NHR-86-RELATED"/>
    <property type="match status" value="1"/>
</dbReference>
<evidence type="ECO:0000313" key="6">
    <source>
        <dbReference type="Proteomes" id="UP000887540"/>
    </source>
</evidence>
<dbReference type="AlphaFoldDB" id="A0A914DVH6"/>
<evidence type="ECO:0000259" key="5">
    <source>
        <dbReference type="PROSITE" id="PS51843"/>
    </source>
</evidence>
<dbReference type="Gene3D" id="1.10.565.10">
    <property type="entry name" value="Retinoid X Receptor"/>
    <property type="match status" value="1"/>
</dbReference>
<keyword evidence="2" id="KW-0804">Transcription</keyword>
<keyword evidence="6" id="KW-1185">Reference proteome</keyword>
<dbReference type="PROSITE" id="PS51843">
    <property type="entry name" value="NR_LBD"/>
    <property type="match status" value="1"/>
</dbReference>
<dbReference type="Pfam" id="PF00104">
    <property type="entry name" value="Hormone_recep"/>
    <property type="match status" value="1"/>
</dbReference>
<dbReference type="InterPro" id="IPR035500">
    <property type="entry name" value="NHR-like_dom_sf"/>
</dbReference>
<dbReference type="GO" id="GO:0003700">
    <property type="term" value="F:DNA-binding transcription factor activity"/>
    <property type="evidence" value="ECO:0007669"/>
    <property type="project" value="TreeGrafter"/>
</dbReference>
<accession>A0A914DVH6</accession>
<proteinExistence type="predicted"/>
<organism evidence="6 7">
    <name type="scientific">Acrobeloides nanus</name>
    <dbReference type="NCBI Taxonomy" id="290746"/>
    <lineage>
        <taxon>Eukaryota</taxon>
        <taxon>Metazoa</taxon>
        <taxon>Ecdysozoa</taxon>
        <taxon>Nematoda</taxon>
        <taxon>Chromadorea</taxon>
        <taxon>Rhabditida</taxon>
        <taxon>Tylenchina</taxon>
        <taxon>Cephalobomorpha</taxon>
        <taxon>Cephaloboidea</taxon>
        <taxon>Cephalobidae</taxon>
        <taxon>Acrobeloides</taxon>
    </lineage>
</organism>
<feature type="region of interest" description="Disordered" evidence="4">
    <location>
        <begin position="1"/>
        <end position="30"/>
    </location>
</feature>
<dbReference type="SUPFAM" id="SSF48508">
    <property type="entry name" value="Nuclear receptor ligand-binding domain"/>
    <property type="match status" value="1"/>
</dbReference>